<organism evidence="2 3">
    <name type="scientific">Tenacibaculum phage Gundel_1</name>
    <dbReference type="NCBI Taxonomy" id="2745672"/>
    <lineage>
        <taxon>Viruses</taxon>
        <taxon>Duplodnaviria</taxon>
        <taxon>Heunggongvirae</taxon>
        <taxon>Uroviricota</taxon>
        <taxon>Caudoviricetes</taxon>
        <taxon>Pachyviridae</taxon>
        <taxon>Gundelvirus</taxon>
        <taxon>Gundelvirus Gundel</taxon>
    </lineage>
</organism>
<dbReference type="GO" id="GO:0004519">
    <property type="term" value="F:endonuclease activity"/>
    <property type="evidence" value="ECO:0007669"/>
    <property type="project" value="UniProtKB-KW"/>
</dbReference>
<reference evidence="2" key="1">
    <citation type="submission" date="2020-07" db="EMBL/GenBank/DDBJ databases">
        <title>Highly diverse flavobacterial phages as mortality factor during North Sea spring blooms.</title>
        <authorList>
            <person name="Bartlau N."/>
            <person name="Wichels A."/>
            <person name="Krohne G."/>
            <person name="Adriaenssens E.M."/>
            <person name="Heins A."/>
            <person name="Fuchs B.M."/>
            <person name="Amann R."/>
            <person name="Moraru C."/>
        </authorList>
    </citation>
    <scope>NUCLEOTIDE SEQUENCE</scope>
</reference>
<keyword evidence="2" id="KW-0540">Nuclease</keyword>
<name>A0A8E5EA32_9CAUD</name>
<keyword evidence="2" id="KW-0255">Endonuclease</keyword>
<evidence type="ECO:0000313" key="2">
    <source>
        <dbReference type="EMBL" id="QQV91433.1"/>
    </source>
</evidence>
<keyword evidence="3" id="KW-1185">Reference proteome</keyword>
<dbReference type="Gene3D" id="1.10.10.60">
    <property type="entry name" value="Homeodomain-like"/>
    <property type="match status" value="1"/>
</dbReference>
<dbReference type="InterPro" id="IPR003615">
    <property type="entry name" value="HNH_nuc"/>
</dbReference>
<sequence length="168" mass="19448">MKQDILRLRKEGKTYTEIQNSLGCSRGTISYHCGKGQKEKTKARTIKNRRNTKSKILRKIDLFINRNSDNKLSYRKRSEIHVKMLNKVLDNPICYLTGKEINLHESESYNLDHIIPFSKGGENTLSNMGLTSKDANHSKSYLTFNEYINLCKDVLNNNGYKVSKRVMD</sequence>
<dbReference type="EMBL" id="MT732474">
    <property type="protein sequence ID" value="QQV91433.1"/>
    <property type="molecule type" value="Genomic_DNA"/>
</dbReference>
<feature type="domain" description="HNH nuclease" evidence="1">
    <location>
        <begin position="94"/>
        <end position="140"/>
    </location>
</feature>
<keyword evidence="2" id="KW-0378">Hydrolase</keyword>
<dbReference type="Gene3D" id="1.10.30.50">
    <property type="match status" value="1"/>
</dbReference>
<dbReference type="Proteomes" id="UP000693868">
    <property type="component" value="Segment"/>
</dbReference>
<evidence type="ECO:0000259" key="1">
    <source>
        <dbReference type="Pfam" id="PF13395"/>
    </source>
</evidence>
<gene>
    <name evidence="2" type="ORF">Gundel1_110</name>
</gene>
<proteinExistence type="predicted"/>
<evidence type="ECO:0000313" key="3">
    <source>
        <dbReference type="Proteomes" id="UP000693868"/>
    </source>
</evidence>
<accession>A0A8E5EA32</accession>
<protein>
    <submittedName>
        <fullName evidence="2">HNH endonuclease</fullName>
    </submittedName>
</protein>
<dbReference type="Pfam" id="PF13395">
    <property type="entry name" value="HNH_4"/>
    <property type="match status" value="1"/>
</dbReference>